<keyword evidence="3" id="KW-1185">Reference proteome</keyword>
<evidence type="ECO:0000313" key="2">
    <source>
        <dbReference type="EMBL" id="ACM34275.1"/>
    </source>
</evidence>
<dbReference type="PANTHER" id="PTHR11851:SF224">
    <property type="entry name" value="PROCESSING PROTEASE"/>
    <property type="match status" value="1"/>
</dbReference>
<proteinExistence type="predicted"/>
<evidence type="ECO:0000313" key="3">
    <source>
        <dbReference type="Proteomes" id="UP000000450"/>
    </source>
</evidence>
<dbReference type="GO" id="GO:0046872">
    <property type="term" value="F:metal ion binding"/>
    <property type="evidence" value="ECO:0007669"/>
    <property type="project" value="InterPro"/>
</dbReference>
<reference evidence="2 3" key="1">
    <citation type="journal article" date="2010" name="J. Bacteriol.">
        <title>Completed genome sequence of the anaerobic iron-oxidizing bacterium Acidovorax ebreus strain TPSY.</title>
        <authorList>
            <person name="Byrne-Bailey K.G."/>
            <person name="Weber K.A."/>
            <person name="Chair A.H."/>
            <person name="Bose S."/>
            <person name="Knox T."/>
            <person name="Spanbauer T.L."/>
            <person name="Chertkov O."/>
            <person name="Coates J.D."/>
        </authorList>
    </citation>
    <scope>NUCLEOTIDE SEQUENCE [LARGE SCALE GENOMIC DNA]</scope>
    <source>
        <strain evidence="2 3">TPSY</strain>
    </source>
</reference>
<dbReference type="EMBL" id="CP001392">
    <property type="protein sequence ID" value="ACM34275.1"/>
    <property type="molecule type" value="Genomic_DNA"/>
</dbReference>
<name>A0A9J9QAZ9_ACIET</name>
<dbReference type="Gene3D" id="3.30.830.10">
    <property type="entry name" value="Metalloenzyme, LuxS/M16 peptidase-like"/>
    <property type="match status" value="2"/>
</dbReference>
<gene>
    <name evidence="2" type="ordered locus">Dtpsy_2841</name>
</gene>
<sequence>MYKTLKTIAARAFLISAGAIFYTQSAWALLPIQHWTEPSGARVWLVESPAIPMVDVQVDFDAGARRDPAPQAGLAAAAALMSSKGVTAGGPNEPPMDENELGEAWADLGASFEAGAERDGLAFSLRSLTEPDLLDRAARLAARQLGQPSYAPDVWQRERARWSAAIKEADTRPGTVAGKAFNAAVFGSHPYGQRATAETLNNIQPADLQAFHAQYLQACRARVSIVGALTRSQAQTLVQTLLSRLPAPQAGACAPLPAVAEVQPLARAVQEDVPFASAQAHVLIGQPGFVRRDPDFLALLVGNHILGGGGFTSRLTNEVREKRGLSYSVGSSFSPGLNAGAFVVGLQTRPDQAAQAVQVTRDVLARFVAEGPTEAELRAAKDNLVGGFALRIDSNRKLLANVVNIAWNDLPLDYLEHWTDRVEALTVADIRAALQRKLQPERMVTVTVGAQPAATAKARP</sequence>
<dbReference type="PANTHER" id="PTHR11851">
    <property type="entry name" value="METALLOPROTEASE"/>
    <property type="match status" value="1"/>
</dbReference>
<evidence type="ECO:0000259" key="1">
    <source>
        <dbReference type="Pfam" id="PF05193"/>
    </source>
</evidence>
<dbReference type="InterPro" id="IPR050361">
    <property type="entry name" value="MPP/UQCRC_Complex"/>
</dbReference>
<organism evidence="2 3">
    <name type="scientific">Acidovorax ebreus (strain TPSY)</name>
    <name type="common">Diaphorobacter sp. (strain TPSY)</name>
    <dbReference type="NCBI Taxonomy" id="535289"/>
    <lineage>
        <taxon>Bacteria</taxon>
        <taxon>Pseudomonadati</taxon>
        <taxon>Pseudomonadota</taxon>
        <taxon>Betaproteobacteria</taxon>
        <taxon>Burkholderiales</taxon>
        <taxon>Comamonadaceae</taxon>
        <taxon>Diaphorobacter</taxon>
    </lineage>
</organism>
<dbReference type="Pfam" id="PF05193">
    <property type="entry name" value="Peptidase_M16_C"/>
    <property type="match status" value="1"/>
</dbReference>
<accession>A0A9J9QAZ9</accession>
<dbReference type="SUPFAM" id="SSF63411">
    <property type="entry name" value="LuxS/MPP-like metallohydrolase"/>
    <property type="match status" value="2"/>
</dbReference>
<dbReference type="InterPro" id="IPR007863">
    <property type="entry name" value="Peptidase_M16_C"/>
</dbReference>
<dbReference type="Proteomes" id="UP000000450">
    <property type="component" value="Chromosome"/>
</dbReference>
<dbReference type="InterPro" id="IPR011249">
    <property type="entry name" value="Metalloenz_LuxS/M16"/>
</dbReference>
<dbReference type="AlphaFoldDB" id="A0A9J9QAZ9"/>
<dbReference type="RefSeq" id="WP_015914149.1">
    <property type="nucleotide sequence ID" value="NC_011992.1"/>
</dbReference>
<dbReference type="KEGG" id="dia:Dtpsy_2841"/>
<feature type="domain" description="Peptidase M16 C-terminal" evidence="1">
    <location>
        <begin position="202"/>
        <end position="384"/>
    </location>
</feature>
<protein>
    <submittedName>
        <fullName evidence="2">Peptidase M16 domain protein</fullName>
    </submittedName>
</protein>